<evidence type="ECO:0000256" key="11">
    <source>
        <dbReference type="SAM" id="MobiDB-lite"/>
    </source>
</evidence>
<evidence type="ECO:0000256" key="10">
    <source>
        <dbReference type="ARBA" id="ARBA00023319"/>
    </source>
</evidence>
<dbReference type="InParanoid" id="A0A6P7KJ42"/>
<name>A0A6P7KJ42_9TELE</name>
<dbReference type="GO" id="GO:0009897">
    <property type="term" value="C:external side of plasma membrane"/>
    <property type="evidence" value="ECO:0007669"/>
    <property type="project" value="TreeGrafter"/>
</dbReference>
<dbReference type="InterPro" id="IPR007110">
    <property type="entry name" value="Ig-like_dom"/>
</dbReference>
<evidence type="ECO:0000256" key="4">
    <source>
        <dbReference type="ARBA" id="ARBA00022729"/>
    </source>
</evidence>
<feature type="domain" description="Ig-like" evidence="13">
    <location>
        <begin position="317"/>
        <end position="455"/>
    </location>
</feature>
<keyword evidence="4 12" id="KW-0732">Signal</keyword>
<sequence length="482" mass="55775">MKLFCAFVVFVHASHHALAVLLEVYEGSESALLPCHFDFVPEGPTVTWSRYDLSPKTVHRHRQQDDLTGQNQHYRGRTSMTPDALDTGDYSLTLRKPQLSDSGAYICTITDGRREEIVTDIQLQVKDIQVEVKVDEGAESVVLPCRTPRDLPEDTTVEWTRFEPDMLVHVYQNGSHHHRKQDMVYCHRTEMSEDLLNTGDLSLTLYYPTERDSATYTCTIYRDKDILRQRVLLQLVRVYQVEVESGVESVLLPCKTIVHLPDGAKVEWMNSKDEGKVYVCQKDSDQTEEQHWFYRDRTEMNEKQLRTGDLSLSLRHPTDRDTDAYTCTAYSREGHILMKKVVKLHVRVCQVEVGSGVGSVLLPFKTTAELPADIRVQWWREDPEPLMMVHVYQDKSDQPMDQDRLYKARTERSRDMHTSGDLSLTLKSPTDRDSGRYKCRVDSRDIWRETTVLLRVNDTQTHTHPKGPEGVRWSRQQPHSVL</sequence>
<dbReference type="AlphaFoldDB" id="A0A6P7KJ42"/>
<dbReference type="RefSeq" id="XP_028289638.1">
    <property type="nucleotide sequence ID" value="XM_028433837.1"/>
</dbReference>
<dbReference type="Pfam" id="PF07686">
    <property type="entry name" value="V-set"/>
    <property type="match status" value="3"/>
</dbReference>
<evidence type="ECO:0000259" key="13">
    <source>
        <dbReference type="PROSITE" id="PS50835"/>
    </source>
</evidence>
<dbReference type="InterPro" id="IPR013783">
    <property type="entry name" value="Ig-like_fold"/>
</dbReference>
<dbReference type="SMART" id="SM00409">
    <property type="entry name" value="IG"/>
    <property type="match status" value="4"/>
</dbReference>
<dbReference type="InterPro" id="IPR036179">
    <property type="entry name" value="Ig-like_dom_sf"/>
</dbReference>
<evidence type="ECO:0000256" key="12">
    <source>
        <dbReference type="SAM" id="SignalP"/>
    </source>
</evidence>
<evidence type="ECO:0000256" key="8">
    <source>
        <dbReference type="ARBA" id="ARBA00023170"/>
    </source>
</evidence>
<dbReference type="GO" id="GO:0042102">
    <property type="term" value="P:positive regulation of T cell proliferation"/>
    <property type="evidence" value="ECO:0007669"/>
    <property type="project" value="TreeGrafter"/>
</dbReference>
<feature type="domain" description="Ig-like" evidence="13">
    <location>
        <begin position="26"/>
        <end position="119"/>
    </location>
</feature>
<dbReference type="GO" id="GO:0071222">
    <property type="term" value="P:cellular response to lipopolysaccharide"/>
    <property type="evidence" value="ECO:0007669"/>
    <property type="project" value="TreeGrafter"/>
</dbReference>
<evidence type="ECO:0000256" key="6">
    <source>
        <dbReference type="ARBA" id="ARBA00023136"/>
    </source>
</evidence>
<feature type="compositionally biased region" description="Basic and acidic residues" evidence="11">
    <location>
        <begin position="409"/>
        <end position="418"/>
    </location>
</feature>
<evidence type="ECO:0000256" key="2">
    <source>
        <dbReference type="ARBA" id="ARBA00022475"/>
    </source>
</evidence>
<dbReference type="InterPro" id="IPR003599">
    <property type="entry name" value="Ig_sub"/>
</dbReference>
<evidence type="ECO:0000256" key="3">
    <source>
        <dbReference type="ARBA" id="ARBA00022692"/>
    </source>
</evidence>
<dbReference type="InterPro" id="IPR051713">
    <property type="entry name" value="T-cell_Activation_Regulation"/>
</dbReference>
<dbReference type="FunCoup" id="A0A6P7KJ42">
    <property type="interactions" value="170"/>
</dbReference>
<dbReference type="GeneID" id="114453890"/>
<evidence type="ECO:0000256" key="9">
    <source>
        <dbReference type="ARBA" id="ARBA00023180"/>
    </source>
</evidence>
<dbReference type="SUPFAM" id="SSF48726">
    <property type="entry name" value="Immunoglobulin"/>
    <property type="match status" value="4"/>
</dbReference>
<feature type="region of interest" description="Disordered" evidence="11">
    <location>
        <begin position="457"/>
        <end position="482"/>
    </location>
</feature>
<keyword evidence="6" id="KW-0472">Membrane</keyword>
<dbReference type="Gene3D" id="2.60.40.10">
    <property type="entry name" value="Immunoglobulins"/>
    <property type="match status" value="4"/>
</dbReference>
<dbReference type="PANTHER" id="PTHR25466">
    <property type="entry name" value="T-LYMPHOCYTE ACTIVATION ANTIGEN"/>
    <property type="match status" value="1"/>
</dbReference>
<dbReference type="Proteomes" id="UP000515145">
    <property type="component" value="Chromosome 21"/>
</dbReference>
<dbReference type="GO" id="GO:0031295">
    <property type="term" value="P:T cell costimulation"/>
    <property type="evidence" value="ECO:0007669"/>
    <property type="project" value="TreeGrafter"/>
</dbReference>
<feature type="signal peptide" evidence="12">
    <location>
        <begin position="1"/>
        <end position="19"/>
    </location>
</feature>
<feature type="region of interest" description="Disordered" evidence="11">
    <location>
        <begin position="57"/>
        <end position="83"/>
    </location>
</feature>
<organism evidence="14 15">
    <name type="scientific">Parambassis ranga</name>
    <name type="common">Indian glassy fish</name>
    <dbReference type="NCBI Taxonomy" id="210632"/>
    <lineage>
        <taxon>Eukaryota</taxon>
        <taxon>Metazoa</taxon>
        <taxon>Chordata</taxon>
        <taxon>Craniata</taxon>
        <taxon>Vertebrata</taxon>
        <taxon>Euteleostomi</taxon>
        <taxon>Actinopterygii</taxon>
        <taxon>Neopterygii</taxon>
        <taxon>Teleostei</taxon>
        <taxon>Neoteleostei</taxon>
        <taxon>Acanthomorphata</taxon>
        <taxon>Ovalentaria</taxon>
        <taxon>Ambassidae</taxon>
        <taxon>Parambassis</taxon>
    </lineage>
</organism>
<keyword evidence="2" id="KW-1003">Cell membrane</keyword>
<dbReference type="GO" id="GO:0006955">
    <property type="term" value="P:immune response"/>
    <property type="evidence" value="ECO:0007669"/>
    <property type="project" value="TreeGrafter"/>
</dbReference>
<dbReference type="PROSITE" id="PS50835">
    <property type="entry name" value="IG_LIKE"/>
    <property type="match status" value="3"/>
</dbReference>
<evidence type="ECO:0000256" key="1">
    <source>
        <dbReference type="ARBA" id="ARBA00004251"/>
    </source>
</evidence>
<gene>
    <name evidence="15" type="primary">LOC114453890</name>
</gene>
<evidence type="ECO:0000256" key="5">
    <source>
        <dbReference type="ARBA" id="ARBA00022989"/>
    </source>
</evidence>
<dbReference type="GO" id="GO:0042130">
    <property type="term" value="P:negative regulation of T cell proliferation"/>
    <property type="evidence" value="ECO:0007669"/>
    <property type="project" value="TreeGrafter"/>
</dbReference>
<keyword evidence="3" id="KW-0812">Transmembrane</keyword>
<proteinExistence type="predicted"/>
<keyword evidence="9" id="KW-0325">Glycoprotein</keyword>
<dbReference type="InterPro" id="IPR013106">
    <property type="entry name" value="Ig_V-set"/>
</dbReference>
<keyword evidence="5" id="KW-1133">Transmembrane helix</keyword>
<keyword evidence="10" id="KW-0393">Immunoglobulin domain</keyword>
<accession>A0A6P7KJ42</accession>
<reference evidence="15" key="1">
    <citation type="submission" date="2025-08" db="UniProtKB">
        <authorList>
            <consortium name="RefSeq"/>
        </authorList>
    </citation>
    <scope>IDENTIFICATION</scope>
</reference>
<evidence type="ECO:0000256" key="7">
    <source>
        <dbReference type="ARBA" id="ARBA00023157"/>
    </source>
</evidence>
<evidence type="ECO:0000313" key="14">
    <source>
        <dbReference type="Proteomes" id="UP000515145"/>
    </source>
</evidence>
<feature type="domain" description="Ig-like" evidence="13">
    <location>
        <begin position="123"/>
        <end position="234"/>
    </location>
</feature>
<evidence type="ECO:0000313" key="15">
    <source>
        <dbReference type="RefSeq" id="XP_028289638.1"/>
    </source>
</evidence>
<feature type="chain" id="PRO_5027639911" evidence="12">
    <location>
        <begin position="20"/>
        <end position="482"/>
    </location>
</feature>
<comment type="subcellular location">
    <subcellularLocation>
        <location evidence="1">Cell membrane</location>
        <topology evidence="1">Single-pass type I membrane protein</topology>
    </subcellularLocation>
</comment>
<dbReference type="PANTHER" id="PTHR25466:SF14">
    <property type="entry name" value="BUTYROPHILIN SUBFAMILY 2 MEMBER A2-LIKE-RELATED"/>
    <property type="match status" value="1"/>
</dbReference>
<keyword evidence="14" id="KW-1185">Reference proteome</keyword>
<protein>
    <submittedName>
        <fullName evidence="15">Muscle M-line assembly protein unc-89-like</fullName>
    </submittedName>
</protein>
<feature type="compositionally biased region" description="Polar residues" evidence="11">
    <location>
        <begin position="66"/>
        <end position="81"/>
    </location>
</feature>
<dbReference type="SMART" id="SM00406">
    <property type="entry name" value="IGv"/>
    <property type="match status" value="3"/>
</dbReference>
<feature type="region of interest" description="Disordered" evidence="11">
    <location>
        <begin position="409"/>
        <end position="436"/>
    </location>
</feature>
<dbReference type="GO" id="GO:0007166">
    <property type="term" value="P:cell surface receptor signaling pathway"/>
    <property type="evidence" value="ECO:0007669"/>
    <property type="project" value="TreeGrafter"/>
</dbReference>
<dbReference type="OrthoDB" id="8446151at2759"/>
<keyword evidence="7" id="KW-1015">Disulfide bond</keyword>
<keyword evidence="8" id="KW-0675">Receptor</keyword>